<dbReference type="EMBL" id="CAJNJA010044319">
    <property type="protein sequence ID" value="CAE7800988.1"/>
    <property type="molecule type" value="Genomic_DNA"/>
</dbReference>
<reference evidence="1" key="1">
    <citation type="submission" date="2021-02" db="EMBL/GenBank/DDBJ databases">
        <authorList>
            <person name="Dougan E. K."/>
            <person name="Rhodes N."/>
            <person name="Thang M."/>
            <person name="Chan C."/>
        </authorList>
    </citation>
    <scope>NUCLEOTIDE SEQUENCE</scope>
</reference>
<accession>A0A812YXD6</accession>
<name>A0A812YXD6_9DINO</name>
<comment type="caution">
    <text evidence="1">The sequence shown here is derived from an EMBL/GenBank/DDBJ whole genome shotgun (WGS) entry which is preliminary data.</text>
</comment>
<dbReference type="AlphaFoldDB" id="A0A812YXD6"/>
<evidence type="ECO:0000313" key="2">
    <source>
        <dbReference type="Proteomes" id="UP000601435"/>
    </source>
</evidence>
<proteinExistence type="predicted"/>
<dbReference type="OrthoDB" id="422489at2759"/>
<dbReference type="Proteomes" id="UP000601435">
    <property type="component" value="Unassembled WGS sequence"/>
</dbReference>
<organism evidence="1 2">
    <name type="scientific">Symbiodinium necroappetens</name>
    <dbReference type="NCBI Taxonomy" id="1628268"/>
    <lineage>
        <taxon>Eukaryota</taxon>
        <taxon>Sar</taxon>
        <taxon>Alveolata</taxon>
        <taxon>Dinophyceae</taxon>
        <taxon>Suessiales</taxon>
        <taxon>Symbiodiniaceae</taxon>
        <taxon>Symbiodinium</taxon>
    </lineage>
</organism>
<evidence type="ECO:0000313" key="1">
    <source>
        <dbReference type="EMBL" id="CAE7800988.1"/>
    </source>
</evidence>
<gene>
    <name evidence="1" type="primary">GABBR2</name>
    <name evidence="1" type="ORF">SNEC2469_LOCUS23627</name>
</gene>
<sequence length="123" mass="13527">AMNAAVQLFINDPGACRPKEQMTDSDWWLLVKGISSKQSTSQEVYRLYMQVAAGSFVEQGKVELAVLTQTSTRELNYLTQGSRASGIPAPPTQETFTRLLSLTDTWASLTGILDESLAMEQLP</sequence>
<protein>
    <submittedName>
        <fullName evidence="1">GABBR2 protein</fullName>
    </submittedName>
</protein>
<feature type="non-terminal residue" evidence="1">
    <location>
        <position position="123"/>
    </location>
</feature>
<keyword evidence="2" id="KW-1185">Reference proteome</keyword>
<feature type="non-terminal residue" evidence="1">
    <location>
        <position position="1"/>
    </location>
</feature>